<dbReference type="CDD" id="cd06550">
    <property type="entry name" value="TM_ABC_iron-siderophores_like"/>
    <property type="match status" value="1"/>
</dbReference>
<dbReference type="GO" id="GO:0043190">
    <property type="term" value="C:ATP-binding cassette (ABC) transporter complex"/>
    <property type="evidence" value="ECO:0007669"/>
    <property type="project" value="InterPro"/>
</dbReference>
<dbReference type="GO" id="GO:0055085">
    <property type="term" value="P:transmembrane transport"/>
    <property type="evidence" value="ECO:0007669"/>
    <property type="project" value="InterPro"/>
</dbReference>
<dbReference type="AlphaFoldDB" id="A0AAU7E6W7"/>
<dbReference type="InterPro" id="IPR037294">
    <property type="entry name" value="ABC_BtuC-like"/>
</dbReference>
<organism evidence="8">
    <name type="scientific">Campylobacter sp. CCS1377</name>
    <dbReference type="NCBI Taxonomy" id="3158229"/>
    <lineage>
        <taxon>Bacteria</taxon>
        <taxon>Pseudomonadati</taxon>
        <taxon>Campylobacterota</taxon>
        <taxon>Epsilonproteobacteria</taxon>
        <taxon>Campylobacterales</taxon>
        <taxon>Campylobacteraceae</taxon>
        <taxon>Campylobacter</taxon>
    </lineage>
</organism>
<sequence>MFEILQHNFFQNAIIAAILVSIACGIIGSFVMINRLFSMAGGITHGAFGGIGIALYFGLSVLLSTGIFTLILAFLVAFLTRHYQNRSDSIIAVIWAFGMAFGLILIDLSPGYNTDLMAYLFGNILTVSNEDLYLMAFVDMIFILIILAFFRQFEVLSFDIEFAKLRGVNTTLFYYILIAMIAFCIVISIRVVGLILVIALLSIPCFIAEHFTKRLGSLIILSVFLSMIFCVLGLIFSVSFNLSSGPSIIGIACCGFFLCLCMKFFKNLFSNA</sequence>
<comment type="subcellular location">
    <subcellularLocation>
        <location evidence="6">Cell membrane</location>
        <topology evidence="6">Multi-pass membrane protein</topology>
    </subcellularLocation>
    <subcellularLocation>
        <location evidence="1">Membrane</location>
        <topology evidence="1">Multi-pass membrane protein</topology>
    </subcellularLocation>
</comment>
<keyword evidence="6" id="KW-0813">Transport</keyword>
<comment type="similarity">
    <text evidence="2 6">Belongs to the ABC-3 integral membrane protein family.</text>
</comment>
<feature type="transmembrane region" description="Helical" evidence="7">
    <location>
        <begin position="218"/>
        <end position="240"/>
    </location>
</feature>
<evidence type="ECO:0000313" key="8">
    <source>
        <dbReference type="EMBL" id="XBJ28972.1"/>
    </source>
</evidence>
<dbReference type="SUPFAM" id="SSF81345">
    <property type="entry name" value="ABC transporter involved in vitamin B12 uptake, BtuC"/>
    <property type="match status" value="1"/>
</dbReference>
<evidence type="ECO:0000256" key="7">
    <source>
        <dbReference type="SAM" id="Phobius"/>
    </source>
</evidence>
<dbReference type="RefSeq" id="WP_134237893.1">
    <property type="nucleotide sequence ID" value="NZ_CP155620.1"/>
</dbReference>
<feature type="transmembrane region" description="Helical" evidence="7">
    <location>
        <begin position="195"/>
        <end position="211"/>
    </location>
</feature>
<feature type="transmembrane region" description="Helical" evidence="7">
    <location>
        <begin position="246"/>
        <end position="265"/>
    </location>
</feature>
<proteinExistence type="inferred from homology"/>
<accession>A0AAU7E6W7</accession>
<feature type="transmembrane region" description="Helical" evidence="7">
    <location>
        <begin position="90"/>
        <end position="112"/>
    </location>
</feature>
<evidence type="ECO:0000256" key="3">
    <source>
        <dbReference type="ARBA" id="ARBA00022692"/>
    </source>
</evidence>
<dbReference type="InterPro" id="IPR001626">
    <property type="entry name" value="ABC_TroCD"/>
</dbReference>
<feature type="transmembrane region" description="Helical" evidence="7">
    <location>
        <begin position="53"/>
        <end position="78"/>
    </location>
</feature>
<dbReference type="PANTHER" id="PTHR30477:SF18">
    <property type="entry name" value="METAL TRANSPORT SYSTEM MEMBRANE PROTEIN CT_417-RELATED"/>
    <property type="match status" value="1"/>
</dbReference>
<dbReference type="Pfam" id="PF00950">
    <property type="entry name" value="ABC-3"/>
    <property type="match status" value="1"/>
</dbReference>
<dbReference type="EMBL" id="CP155620">
    <property type="protein sequence ID" value="XBJ28972.1"/>
    <property type="molecule type" value="Genomic_DNA"/>
</dbReference>
<evidence type="ECO:0000256" key="1">
    <source>
        <dbReference type="ARBA" id="ARBA00004141"/>
    </source>
</evidence>
<keyword evidence="5 7" id="KW-0472">Membrane</keyword>
<dbReference type="GO" id="GO:0010043">
    <property type="term" value="P:response to zinc ion"/>
    <property type="evidence" value="ECO:0007669"/>
    <property type="project" value="TreeGrafter"/>
</dbReference>
<evidence type="ECO:0000256" key="4">
    <source>
        <dbReference type="ARBA" id="ARBA00022989"/>
    </source>
</evidence>
<dbReference type="PANTHER" id="PTHR30477">
    <property type="entry name" value="ABC-TRANSPORTER METAL-BINDING PROTEIN"/>
    <property type="match status" value="1"/>
</dbReference>
<feature type="transmembrane region" description="Helical" evidence="7">
    <location>
        <begin position="171"/>
        <end position="189"/>
    </location>
</feature>
<gene>
    <name evidence="8" type="ORF">AAH949_07760</name>
</gene>
<protein>
    <submittedName>
        <fullName evidence="8">Metal ABC transporter permease</fullName>
    </submittedName>
</protein>
<reference evidence="8" key="1">
    <citation type="submission" date="2024-05" db="EMBL/GenBank/DDBJ databases">
        <title>Campylobacter coli isolated from environmental waters in Slovenia.</title>
        <authorList>
            <person name="Zautner A.E."/>
            <person name="Bunk B."/>
            <person name="Riedel T."/>
            <person name="Sproeer C."/>
        </authorList>
    </citation>
    <scope>NUCLEOTIDE SEQUENCE</scope>
    <source>
        <strain evidence="8">CCS1377</strain>
    </source>
</reference>
<evidence type="ECO:0000256" key="5">
    <source>
        <dbReference type="ARBA" id="ARBA00023136"/>
    </source>
</evidence>
<name>A0AAU7E6W7_9BACT</name>
<keyword evidence="3 6" id="KW-0812">Transmembrane</keyword>
<keyword evidence="4 7" id="KW-1133">Transmembrane helix</keyword>
<feature type="transmembrane region" description="Helical" evidence="7">
    <location>
        <begin position="12"/>
        <end position="33"/>
    </location>
</feature>
<dbReference type="Gene3D" id="1.10.3470.10">
    <property type="entry name" value="ABC transporter involved in vitamin B12 uptake, BtuC"/>
    <property type="match status" value="1"/>
</dbReference>
<feature type="transmembrane region" description="Helical" evidence="7">
    <location>
        <begin position="132"/>
        <end position="150"/>
    </location>
</feature>
<evidence type="ECO:0000256" key="6">
    <source>
        <dbReference type="RuleBase" id="RU003943"/>
    </source>
</evidence>
<evidence type="ECO:0000256" key="2">
    <source>
        <dbReference type="ARBA" id="ARBA00008034"/>
    </source>
</evidence>